<feature type="disulfide bond" evidence="5">
    <location>
        <begin position="2"/>
        <end position="19"/>
    </location>
</feature>
<gene>
    <name evidence="7" type="ORF">PMEA_00029952</name>
</gene>
<accession>A0AAU9XUW0</accession>
<dbReference type="PROSITE" id="PS00022">
    <property type="entry name" value="EGF_1"/>
    <property type="match status" value="1"/>
</dbReference>
<evidence type="ECO:0000256" key="4">
    <source>
        <dbReference type="ARBA" id="ARBA00023157"/>
    </source>
</evidence>
<keyword evidence="4 5" id="KW-1015">Disulfide bond</keyword>
<proteinExistence type="predicted"/>
<dbReference type="EMBL" id="CALNXJ010000063">
    <property type="protein sequence ID" value="CAH3157291.1"/>
    <property type="molecule type" value="Genomic_DNA"/>
</dbReference>
<sequence length="187" mass="21391">PCQNNATCQSGFTNKGYRCSCPPGFEGEHCEKVRWIQMTPSTVCFGARDDSYGFFRTAKVGNIITLKLAYKSGYVTCHSSNPSYQSKWGCLWNRLIPNQMATLITDKNRNLLLPKSDFLSDYWGCKFYSLPWATTESPQLLFDNFSTPLAVETNQEFQIWYSEDLFKWGYGDNGYEKTCAVVYGLYV</sequence>
<evidence type="ECO:0000313" key="8">
    <source>
        <dbReference type="Proteomes" id="UP001159428"/>
    </source>
</evidence>
<evidence type="ECO:0000259" key="6">
    <source>
        <dbReference type="PROSITE" id="PS50026"/>
    </source>
</evidence>
<feature type="domain" description="EGF-like" evidence="6">
    <location>
        <begin position="1"/>
        <end position="31"/>
    </location>
</feature>
<evidence type="ECO:0000256" key="2">
    <source>
        <dbReference type="ARBA" id="ARBA00022729"/>
    </source>
</evidence>
<dbReference type="FunFam" id="2.10.25.10:FF:000066">
    <property type="entry name" value="FAT atypical cadherin 4"/>
    <property type="match status" value="1"/>
</dbReference>
<evidence type="ECO:0000256" key="5">
    <source>
        <dbReference type="PROSITE-ProRule" id="PRU00076"/>
    </source>
</evidence>
<dbReference type="PROSITE" id="PS50026">
    <property type="entry name" value="EGF_3"/>
    <property type="match status" value="1"/>
</dbReference>
<dbReference type="Gene3D" id="2.10.25.10">
    <property type="entry name" value="Laminin"/>
    <property type="match status" value="1"/>
</dbReference>
<dbReference type="CDD" id="cd00054">
    <property type="entry name" value="EGF_CA"/>
    <property type="match status" value="1"/>
</dbReference>
<name>A0AAU9XUW0_9CNID</name>
<dbReference type="InterPro" id="IPR000742">
    <property type="entry name" value="EGF"/>
</dbReference>
<keyword evidence="1 5" id="KW-0245">EGF-like domain</keyword>
<protein>
    <recommendedName>
        <fullName evidence="6">EGF-like domain-containing protein</fullName>
    </recommendedName>
</protein>
<dbReference type="SMART" id="SM00181">
    <property type="entry name" value="EGF"/>
    <property type="match status" value="1"/>
</dbReference>
<evidence type="ECO:0000256" key="3">
    <source>
        <dbReference type="ARBA" id="ARBA00022737"/>
    </source>
</evidence>
<keyword evidence="2" id="KW-0732">Signal</keyword>
<evidence type="ECO:0000256" key="1">
    <source>
        <dbReference type="ARBA" id="ARBA00022536"/>
    </source>
</evidence>
<comment type="caution">
    <text evidence="7">The sequence shown here is derived from an EMBL/GenBank/DDBJ whole genome shotgun (WGS) entry which is preliminary data.</text>
</comment>
<dbReference type="Pfam" id="PF00008">
    <property type="entry name" value="EGF"/>
    <property type="match status" value="1"/>
</dbReference>
<evidence type="ECO:0000313" key="7">
    <source>
        <dbReference type="EMBL" id="CAH3157291.1"/>
    </source>
</evidence>
<keyword evidence="3" id="KW-0677">Repeat</keyword>
<keyword evidence="8" id="KW-1185">Reference proteome</keyword>
<organism evidence="7 8">
    <name type="scientific">Pocillopora meandrina</name>
    <dbReference type="NCBI Taxonomy" id="46732"/>
    <lineage>
        <taxon>Eukaryota</taxon>
        <taxon>Metazoa</taxon>
        <taxon>Cnidaria</taxon>
        <taxon>Anthozoa</taxon>
        <taxon>Hexacorallia</taxon>
        <taxon>Scleractinia</taxon>
        <taxon>Astrocoeniina</taxon>
        <taxon>Pocilloporidae</taxon>
        <taxon>Pocillopora</taxon>
    </lineage>
</organism>
<dbReference type="AlphaFoldDB" id="A0AAU9XUW0"/>
<dbReference type="PROSITE" id="PS01186">
    <property type="entry name" value="EGF_2"/>
    <property type="match status" value="1"/>
</dbReference>
<dbReference type="Proteomes" id="UP001159428">
    <property type="component" value="Unassembled WGS sequence"/>
</dbReference>
<feature type="disulfide bond" evidence="5">
    <location>
        <begin position="21"/>
        <end position="30"/>
    </location>
</feature>
<feature type="non-terminal residue" evidence="7">
    <location>
        <position position="1"/>
    </location>
</feature>
<dbReference type="SUPFAM" id="SSF57196">
    <property type="entry name" value="EGF/Laminin"/>
    <property type="match status" value="1"/>
</dbReference>
<comment type="caution">
    <text evidence="5">Lacks conserved residue(s) required for the propagation of feature annotation.</text>
</comment>
<reference evidence="7 8" key="1">
    <citation type="submission" date="2022-05" db="EMBL/GenBank/DDBJ databases">
        <authorList>
            <consortium name="Genoscope - CEA"/>
            <person name="William W."/>
        </authorList>
    </citation>
    <scope>NUCLEOTIDE SEQUENCE [LARGE SCALE GENOMIC DNA]</scope>
</reference>